<dbReference type="PANTHER" id="PTHR43982:SF6">
    <property type="entry name" value="UBIQUITIN CARBOXYL-TERMINAL HYDROLASE 2-RELATED"/>
    <property type="match status" value="1"/>
</dbReference>
<dbReference type="GO" id="GO:0061136">
    <property type="term" value="P:regulation of proteasomal protein catabolic process"/>
    <property type="evidence" value="ECO:0007669"/>
    <property type="project" value="TreeGrafter"/>
</dbReference>
<dbReference type="PROSITE" id="PS00972">
    <property type="entry name" value="USP_1"/>
    <property type="match status" value="1"/>
</dbReference>
<dbReference type="GO" id="GO:0070628">
    <property type="term" value="F:proteasome binding"/>
    <property type="evidence" value="ECO:0007669"/>
    <property type="project" value="TreeGrafter"/>
</dbReference>
<gene>
    <name evidence="9" type="primary">UBP2</name>
    <name evidence="9" type="ORF">ETB97_003769</name>
</gene>
<keyword evidence="6" id="KW-0788">Thiol protease</keyword>
<organism evidence="9 10">
    <name type="scientific">Petromyces alliaceus</name>
    <name type="common">Aspergillus alliaceus</name>
    <dbReference type="NCBI Taxonomy" id="209559"/>
    <lineage>
        <taxon>Eukaryota</taxon>
        <taxon>Fungi</taxon>
        <taxon>Dikarya</taxon>
        <taxon>Ascomycota</taxon>
        <taxon>Pezizomycotina</taxon>
        <taxon>Eurotiomycetes</taxon>
        <taxon>Eurotiomycetidae</taxon>
        <taxon>Eurotiales</taxon>
        <taxon>Aspergillaceae</taxon>
        <taxon>Aspergillus</taxon>
        <taxon>Aspergillus subgen. Circumdati</taxon>
    </lineage>
</organism>
<dbReference type="Gene3D" id="3.90.70.10">
    <property type="entry name" value="Cysteine proteinases"/>
    <property type="match status" value="2"/>
</dbReference>
<keyword evidence="4" id="KW-0833">Ubl conjugation pathway</keyword>
<feature type="compositionally biased region" description="Polar residues" evidence="7">
    <location>
        <begin position="832"/>
        <end position="841"/>
    </location>
</feature>
<reference evidence="9 10" key="1">
    <citation type="submission" date="2019-04" db="EMBL/GenBank/DDBJ databases">
        <title>Aspergillus burnettii sp. nov., novel species from soil in southeast Queensland.</title>
        <authorList>
            <person name="Gilchrist C.L.M."/>
            <person name="Pitt J.I."/>
            <person name="Lange L."/>
            <person name="Lacey H.J."/>
            <person name="Vuong D."/>
            <person name="Midgley D.J."/>
            <person name="Greenfield P."/>
            <person name="Bradbury M."/>
            <person name="Lacey E."/>
            <person name="Busk P.K."/>
            <person name="Pilgaard B."/>
            <person name="Chooi Y.H."/>
            <person name="Piggott A.M."/>
        </authorList>
    </citation>
    <scope>NUCLEOTIDE SEQUENCE [LARGE SCALE GENOMIC DNA]</scope>
    <source>
        <strain evidence="9 10">FRR 5400</strain>
    </source>
</reference>
<evidence type="ECO:0000313" key="9">
    <source>
        <dbReference type="EMBL" id="KAF5858813.1"/>
    </source>
</evidence>
<evidence type="ECO:0000256" key="7">
    <source>
        <dbReference type="SAM" id="MobiDB-lite"/>
    </source>
</evidence>
<evidence type="ECO:0000259" key="8">
    <source>
        <dbReference type="PROSITE" id="PS50235"/>
    </source>
</evidence>
<feature type="compositionally biased region" description="Basic and acidic residues" evidence="7">
    <location>
        <begin position="801"/>
        <end position="813"/>
    </location>
</feature>
<dbReference type="PROSITE" id="PS00973">
    <property type="entry name" value="USP_2"/>
    <property type="match status" value="1"/>
</dbReference>
<dbReference type="EMBL" id="SPNV01000190">
    <property type="protein sequence ID" value="KAF5858813.1"/>
    <property type="molecule type" value="Genomic_DNA"/>
</dbReference>
<comment type="caution">
    <text evidence="9">The sequence shown here is derived from an EMBL/GenBank/DDBJ whole genome shotgun (WGS) entry which is preliminary data.</text>
</comment>
<evidence type="ECO:0000256" key="3">
    <source>
        <dbReference type="ARBA" id="ARBA00022670"/>
    </source>
</evidence>
<comment type="catalytic activity">
    <reaction evidence="1">
        <text>Thiol-dependent hydrolysis of ester, thioester, amide, peptide and isopeptide bonds formed by the C-terminal Gly of ubiquitin (a 76-residue protein attached to proteins as an intracellular targeting signal).</text>
        <dbReference type="EC" id="3.4.19.12"/>
    </reaction>
</comment>
<feature type="compositionally biased region" description="Pro residues" evidence="7">
    <location>
        <begin position="844"/>
        <end position="858"/>
    </location>
</feature>
<sequence>MTSFQQSGKTAPRLVQDICDYDPAHLPATGRNLLADVPPVFPEYYNGPLEHISTAACRHNFVSKPAQSYVPQPEQGNTGAPTKVSAICSRCRYHLQVVVSSTPGIGHPSSRFSDHVHHLVYKSGNYRGGPVPEEVSSKGQMLETFHYECSYLTCSIAVSVRFASPLLNEDRTRLLVDPKLLRERADEAFAAHPDRLEGVARPQPINVLMNLRAYVSHALLDSQQSKSISAVNKRFMTCFGVEGEPCRDLLEFLGFSTKNEGFWEPPRPNPWAEFPYRDQLKIFLDDVMHELAALIEQRPVIEKKGHQLEFNRQPVYNDLLYALESLDYPKASRSNDFQMAPAPYYEDLGVVEDMAASSIVDAFNRQVSVDPARAPIYLKCLKSIGSLRGGEDGALIEQAVQVAYAEGKYTDEDVVDAYKYFGLSHNDQRLTEDSIIGKFYAYLGATTAVQEIETRRQLWRIGDSRRSERIKAAAEERVSTVDQAHVFLGVSADTSDDFVMAVYTTKVDDNPSSRDLARRAVQLIAEARKSEALKHFLKTGEMTAGEMDVADAYRLLQIPDRTVDEGAIMAAYTICVDEAPAQAETYNQALRIIAKDKNSPLLSNMVSGSVTKPDRDLSEWPVGLQNIGNTCYLNSLLQFYFSIRPYRDMVLDFENFKMEINEDTLSNKQVGSRKVSKKEVERSQRFLGQLRSLFNDMITATTTYVIPSQELARLTLISPSNEAAIRRRSTISGIRPSALGDINGMPIMGPLGPPQPTPESESKGPIALEPEKPQRSTTSDVDSEATLVSDGAKVDVTVPPSDDKETELARTDSAETAIQGESTSEVDEQQSSDKTASDQNTPSTQPPPVPPRPGPQPNPQKQLLDEVEIGAQQDVTEVINNVLFQSQCAIKPISLASDGEQLDQVKDLFYGRAKSYIQTGEGVRSKEEWWCDIKIDVASGSRDIYAAIDGAFDVQKVSVENSVAEQFSAISKLPPVLQVQVQRVQFDPVKKRSFKSTHHLELKETIYLDRYMDTQQPDILNRRRQCWEWKNTLRTLEARRAELQRQREADGLDIPSLFDSAREVLEDLNSMKDDPETAPDAVPVKSELIPELNQLSQIARAELTYIDQEIKDIQTMISSQFADYKHLAYRLYAVFVHHGSVEFGHYYIYIFDFERNVWRKYNDNYVTEVHDLDEIFMNQNRQNPPTPYFLVYVNDTLKDRLVSPLCREILESAPEDQQGADEACVTEGVAVPTPAEDVDMGPPTYDEIWTDKGTSGTEDNHHIEYRMRAADVERSEAPDRGPSSKDTDFHDVQR</sequence>
<dbReference type="PROSITE" id="PS50235">
    <property type="entry name" value="USP_3"/>
    <property type="match status" value="1"/>
</dbReference>
<dbReference type="EC" id="3.4.19.12" evidence="2"/>
<evidence type="ECO:0000256" key="6">
    <source>
        <dbReference type="ARBA" id="ARBA00022807"/>
    </source>
</evidence>
<evidence type="ECO:0000256" key="5">
    <source>
        <dbReference type="ARBA" id="ARBA00022801"/>
    </source>
</evidence>
<feature type="domain" description="USP" evidence="8">
    <location>
        <begin position="622"/>
        <end position="1195"/>
    </location>
</feature>
<keyword evidence="10" id="KW-1185">Reference proteome</keyword>
<dbReference type="Proteomes" id="UP000541154">
    <property type="component" value="Unassembled WGS sequence"/>
</dbReference>
<keyword evidence="3 9" id="KW-0645">Protease</keyword>
<dbReference type="GO" id="GO:0004843">
    <property type="term" value="F:cysteine-type deubiquitinase activity"/>
    <property type="evidence" value="ECO:0007669"/>
    <property type="project" value="UniProtKB-EC"/>
</dbReference>
<name>A0A8H6E553_PETAA</name>
<feature type="compositionally biased region" description="Polar residues" evidence="7">
    <location>
        <begin position="814"/>
        <end position="823"/>
    </location>
</feature>
<dbReference type="InterPro" id="IPR025305">
    <property type="entry name" value="UCH_repeat_domain"/>
</dbReference>
<dbReference type="PANTHER" id="PTHR43982">
    <property type="entry name" value="UBIQUITIN CARBOXYL-TERMINAL HYDROLASE"/>
    <property type="match status" value="1"/>
</dbReference>
<evidence type="ECO:0000256" key="4">
    <source>
        <dbReference type="ARBA" id="ARBA00022786"/>
    </source>
</evidence>
<dbReference type="InterPro" id="IPR038765">
    <property type="entry name" value="Papain-like_cys_pep_sf"/>
</dbReference>
<dbReference type="InterPro" id="IPR001394">
    <property type="entry name" value="Peptidase_C19_UCH"/>
</dbReference>
<dbReference type="InterPro" id="IPR028889">
    <property type="entry name" value="USP"/>
</dbReference>
<evidence type="ECO:0000256" key="1">
    <source>
        <dbReference type="ARBA" id="ARBA00000707"/>
    </source>
</evidence>
<feature type="compositionally biased region" description="Basic and acidic residues" evidence="7">
    <location>
        <begin position="1258"/>
        <end position="1294"/>
    </location>
</feature>
<dbReference type="InterPro" id="IPR018200">
    <property type="entry name" value="USP_CS"/>
</dbReference>
<dbReference type="GO" id="GO:0043161">
    <property type="term" value="P:proteasome-mediated ubiquitin-dependent protein catabolic process"/>
    <property type="evidence" value="ECO:0007669"/>
    <property type="project" value="InterPro"/>
</dbReference>
<dbReference type="SUPFAM" id="SSF54001">
    <property type="entry name" value="Cysteine proteinases"/>
    <property type="match status" value="1"/>
</dbReference>
<evidence type="ECO:0000313" key="10">
    <source>
        <dbReference type="Proteomes" id="UP000541154"/>
    </source>
</evidence>
<proteinExistence type="predicted"/>
<protein>
    <recommendedName>
        <fullName evidence="2">ubiquitinyl hydrolase 1</fullName>
        <ecNumber evidence="2">3.4.19.12</ecNumber>
    </recommendedName>
</protein>
<dbReference type="FunFam" id="3.90.70.10:FF:000122">
    <property type="entry name" value="Ubiquitin carboxyl-terminal hydrolase 2"/>
    <property type="match status" value="1"/>
</dbReference>
<dbReference type="InterPro" id="IPR044635">
    <property type="entry name" value="UBP14-like"/>
</dbReference>
<dbReference type="CDD" id="cd02666">
    <property type="entry name" value="Peptidase_C19J"/>
    <property type="match status" value="1"/>
</dbReference>
<dbReference type="Pfam" id="PF00443">
    <property type="entry name" value="UCH"/>
    <property type="match status" value="2"/>
</dbReference>
<feature type="region of interest" description="Disordered" evidence="7">
    <location>
        <begin position="735"/>
        <end position="861"/>
    </location>
</feature>
<keyword evidence="5" id="KW-0378">Hydrolase</keyword>
<dbReference type="Pfam" id="PF13446">
    <property type="entry name" value="RPT"/>
    <property type="match status" value="4"/>
</dbReference>
<feature type="region of interest" description="Disordered" evidence="7">
    <location>
        <begin position="1250"/>
        <end position="1294"/>
    </location>
</feature>
<dbReference type="GO" id="GO:0016579">
    <property type="term" value="P:protein deubiquitination"/>
    <property type="evidence" value="ECO:0007669"/>
    <property type="project" value="InterPro"/>
</dbReference>
<accession>A0A8H6E553</accession>
<evidence type="ECO:0000256" key="2">
    <source>
        <dbReference type="ARBA" id="ARBA00012759"/>
    </source>
</evidence>